<evidence type="ECO:0000256" key="2">
    <source>
        <dbReference type="ARBA" id="ARBA00022963"/>
    </source>
</evidence>
<evidence type="ECO:0000256" key="1">
    <source>
        <dbReference type="ARBA" id="ARBA00022801"/>
    </source>
</evidence>
<evidence type="ECO:0000313" key="3">
    <source>
        <dbReference type="EMBL" id="KZT33313.1"/>
    </source>
</evidence>
<dbReference type="PANTHER" id="PTHR24185:SF1">
    <property type="entry name" value="CALCIUM-INDEPENDENT PHOSPHOLIPASE A2-GAMMA"/>
    <property type="match status" value="1"/>
</dbReference>
<dbReference type="GO" id="GO:0016042">
    <property type="term" value="P:lipid catabolic process"/>
    <property type="evidence" value="ECO:0007669"/>
    <property type="project" value="UniProtKB-KW"/>
</dbReference>
<dbReference type="OrthoDB" id="630895at2759"/>
<dbReference type="EMBL" id="KV428249">
    <property type="protein sequence ID" value="KZT33313.1"/>
    <property type="molecule type" value="Genomic_DNA"/>
</dbReference>
<gene>
    <name evidence="3" type="ORF">SISSUDRAFT_1054382</name>
</gene>
<proteinExistence type="predicted"/>
<dbReference type="SUPFAM" id="SSF52151">
    <property type="entry name" value="FabD/lysophospholipase-like"/>
    <property type="match status" value="1"/>
</dbReference>
<evidence type="ECO:0000313" key="4">
    <source>
        <dbReference type="Proteomes" id="UP000076798"/>
    </source>
</evidence>
<keyword evidence="2" id="KW-0443">Lipid metabolism</keyword>
<dbReference type="InterPro" id="IPR016035">
    <property type="entry name" value="Acyl_Trfase/lysoPLipase"/>
</dbReference>
<dbReference type="GO" id="GO:0019369">
    <property type="term" value="P:arachidonate metabolic process"/>
    <property type="evidence" value="ECO:0007669"/>
    <property type="project" value="TreeGrafter"/>
</dbReference>
<keyword evidence="2" id="KW-0442">Lipid degradation</keyword>
<accession>A0A165YJI0</accession>
<sequence length="310" mass="34798">MRSLGGGAKPCDYFDMMSGSGTGGLIALMLGRLQMSVDDCLRELTFIFGKLYEKPLQEQMKRLSKGKPRFDMPLSNETLEDMVKRVAPDAKQMNDTSHQSCRTFVVAENNDTPHILERIRSYNHRGNVWIWRTASAMSSTMTTPTAFNSTFVAALSMHKYSNTSPERTNPSVELLEEARDVFGPHRRVGCLISCGSGLLSKSFAPDSSLPNGIPEHLTRTVRDAVIGSEEVDLRMQKLCEGGSYFRFDPADAISAAMNENDWRDIVFWEQLKNLDSIGNITTTYMQNEDLGVPKWVEECAFRLAVQKNNM</sequence>
<name>A0A165YJI0_9AGAM</name>
<organism evidence="3 4">
    <name type="scientific">Sistotremastrum suecicum HHB10207 ss-3</name>
    <dbReference type="NCBI Taxonomy" id="1314776"/>
    <lineage>
        <taxon>Eukaryota</taxon>
        <taxon>Fungi</taxon>
        <taxon>Dikarya</taxon>
        <taxon>Basidiomycota</taxon>
        <taxon>Agaricomycotina</taxon>
        <taxon>Agaricomycetes</taxon>
        <taxon>Sistotremastrales</taxon>
        <taxon>Sistotremastraceae</taxon>
        <taxon>Sistotremastrum</taxon>
    </lineage>
</organism>
<dbReference type="AlphaFoldDB" id="A0A165YJI0"/>
<dbReference type="PANTHER" id="PTHR24185">
    <property type="entry name" value="CALCIUM-INDEPENDENT PHOSPHOLIPASE A2-GAMMA"/>
    <property type="match status" value="1"/>
</dbReference>
<dbReference type="Gene3D" id="3.40.1090.10">
    <property type="entry name" value="Cytosolic phospholipase A2 catalytic domain"/>
    <property type="match status" value="1"/>
</dbReference>
<dbReference type="GO" id="GO:0047499">
    <property type="term" value="F:calcium-independent phospholipase A2 activity"/>
    <property type="evidence" value="ECO:0007669"/>
    <property type="project" value="TreeGrafter"/>
</dbReference>
<dbReference type="STRING" id="1314776.A0A165YJI0"/>
<reference evidence="3 4" key="1">
    <citation type="journal article" date="2016" name="Mol. Biol. Evol.">
        <title>Comparative Genomics of Early-Diverging Mushroom-Forming Fungi Provides Insights into the Origins of Lignocellulose Decay Capabilities.</title>
        <authorList>
            <person name="Nagy L.G."/>
            <person name="Riley R."/>
            <person name="Tritt A."/>
            <person name="Adam C."/>
            <person name="Daum C."/>
            <person name="Floudas D."/>
            <person name="Sun H."/>
            <person name="Yadav J.S."/>
            <person name="Pangilinan J."/>
            <person name="Larsson K.H."/>
            <person name="Matsuura K."/>
            <person name="Barry K."/>
            <person name="Labutti K."/>
            <person name="Kuo R."/>
            <person name="Ohm R.A."/>
            <person name="Bhattacharya S.S."/>
            <person name="Shirouzu T."/>
            <person name="Yoshinaga Y."/>
            <person name="Martin F.M."/>
            <person name="Grigoriev I.V."/>
            <person name="Hibbett D.S."/>
        </authorList>
    </citation>
    <scope>NUCLEOTIDE SEQUENCE [LARGE SCALE GENOMIC DNA]</scope>
    <source>
        <strain evidence="3 4">HHB10207 ss-3</strain>
    </source>
</reference>
<dbReference type="GO" id="GO:0016020">
    <property type="term" value="C:membrane"/>
    <property type="evidence" value="ECO:0007669"/>
    <property type="project" value="TreeGrafter"/>
</dbReference>
<dbReference type="Proteomes" id="UP000076798">
    <property type="component" value="Unassembled WGS sequence"/>
</dbReference>
<keyword evidence="1" id="KW-0378">Hydrolase</keyword>
<protein>
    <submittedName>
        <fullName evidence="3">FabD/lysophospholipase-like protein</fullName>
    </submittedName>
</protein>
<keyword evidence="4" id="KW-1185">Reference proteome</keyword>